<reference evidence="3" key="1">
    <citation type="submission" date="2020-05" db="EMBL/GenBank/DDBJ databases">
        <title>Frigoriglobus tundricola gen. nov., sp. nov., a psychrotolerant cellulolytic planctomycete of the family Gemmataceae with two divergent copies of 16S rRNA gene.</title>
        <authorList>
            <person name="Kulichevskaya I.S."/>
            <person name="Ivanova A.A."/>
            <person name="Naumoff D.G."/>
            <person name="Beletsky A.V."/>
            <person name="Rijpstra W.I.C."/>
            <person name="Sinninghe Damste J.S."/>
            <person name="Mardanov A.V."/>
            <person name="Ravin N.V."/>
            <person name="Dedysh S.N."/>
        </authorList>
    </citation>
    <scope>NUCLEOTIDE SEQUENCE [LARGE SCALE GENOMIC DNA]</scope>
    <source>
        <strain evidence="3">PL17</strain>
    </source>
</reference>
<evidence type="ECO:0000256" key="1">
    <source>
        <dbReference type="SAM" id="MobiDB-lite"/>
    </source>
</evidence>
<proteinExistence type="predicted"/>
<name>A0A6M5YTL6_9BACT</name>
<dbReference type="KEGG" id="ftj:FTUN_4325"/>
<keyword evidence="3" id="KW-1185">Reference proteome</keyword>
<dbReference type="EMBL" id="CP053452">
    <property type="protein sequence ID" value="QJW96766.1"/>
    <property type="molecule type" value="Genomic_DNA"/>
</dbReference>
<accession>A0A6M5YTL6</accession>
<organism evidence="2 3">
    <name type="scientific">Frigoriglobus tundricola</name>
    <dbReference type="NCBI Taxonomy" id="2774151"/>
    <lineage>
        <taxon>Bacteria</taxon>
        <taxon>Pseudomonadati</taxon>
        <taxon>Planctomycetota</taxon>
        <taxon>Planctomycetia</taxon>
        <taxon>Gemmatales</taxon>
        <taxon>Gemmataceae</taxon>
        <taxon>Frigoriglobus</taxon>
    </lineage>
</organism>
<gene>
    <name evidence="2" type="ORF">FTUN_4325</name>
</gene>
<evidence type="ECO:0000313" key="2">
    <source>
        <dbReference type="EMBL" id="QJW96766.1"/>
    </source>
</evidence>
<protein>
    <submittedName>
        <fullName evidence="2">Uncharacterized protein</fullName>
    </submittedName>
</protein>
<dbReference type="Proteomes" id="UP000503447">
    <property type="component" value="Chromosome"/>
</dbReference>
<evidence type="ECO:0000313" key="3">
    <source>
        <dbReference type="Proteomes" id="UP000503447"/>
    </source>
</evidence>
<dbReference type="AlphaFoldDB" id="A0A6M5YTL6"/>
<feature type="region of interest" description="Disordered" evidence="1">
    <location>
        <begin position="1"/>
        <end position="38"/>
    </location>
</feature>
<sequence length="38" mass="3843">MSQVGRKLTAETNKSPERVNPIGASGDGTRASAGADGR</sequence>